<evidence type="ECO:0000256" key="4">
    <source>
        <dbReference type="PROSITE-ProRule" id="PRU00409"/>
    </source>
</evidence>
<dbReference type="PANTHER" id="PTHR43585">
    <property type="entry name" value="FUMIPYRROLE BIOSYNTHESIS PROTEIN C"/>
    <property type="match status" value="1"/>
</dbReference>
<proteinExistence type="predicted"/>
<dbReference type="Pfam" id="PF13535">
    <property type="entry name" value="ATP-grasp_4"/>
    <property type="match status" value="1"/>
</dbReference>
<dbReference type="Gene3D" id="3.40.50.20">
    <property type="match status" value="1"/>
</dbReference>
<evidence type="ECO:0000313" key="6">
    <source>
        <dbReference type="EMBL" id="ALS01638.1"/>
    </source>
</evidence>
<evidence type="ECO:0000256" key="1">
    <source>
        <dbReference type="ARBA" id="ARBA00022598"/>
    </source>
</evidence>
<keyword evidence="2 4" id="KW-0547">Nucleotide-binding</keyword>
<organism evidence="6 7">
    <name type="scientific">Enterococcus silesiacus</name>
    <dbReference type="NCBI Taxonomy" id="332949"/>
    <lineage>
        <taxon>Bacteria</taxon>
        <taxon>Bacillati</taxon>
        <taxon>Bacillota</taxon>
        <taxon>Bacilli</taxon>
        <taxon>Lactobacillales</taxon>
        <taxon>Enterococcaceae</taxon>
        <taxon>Enterococcus</taxon>
    </lineage>
</organism>
<accession>A0ABM5WA13</accession>
<dbReference type="SUPFAM" id="SSF56059">
    <property type="entry name" value="Glutathione synthetase ATP-binding domain-like"/>
    <property type="match status" value="1"/>
</dbReference>
<keyword evidence="3 4" id="KW-0067">ATP-binding</keyword>
<dbReference type="Proteomes" id="UP000065511">
    <property type="component" value="Chromosome"/>
</dbReference>
<gene>
    <name evidence="6" type="ORF">ATZ33_09725</name>
</gene>
<name>A0ABM5WA13_9ENTE</name>
<keyword evidence="7" id="KW-1185">Reference proteome</keyword>
<feature type="domain" description="ATP-grasp" evidence="5">
    <location>
        <begin position="110"/>
        <end position="301"/>
    </location>
</feature>
<evidence type="ECO:0000259" key="5">
    <source>
        <dbReference type="PROSITE" id="PS50975"/>
    </source>
</evidence>
<keyword evidence="1" id="KW-0436">Ligase</keyword>
<dbReference type="InterPro" id="IPR013815">
    <property type="entry name" value="ATP_grasp_subdomain_1"/>
</dbReference>
<reference evidence="6 7" key="1">
    <citation type="submission" date="2015-12" db="EMBL/GenBank/DDBJ databases">
        <authorList>
            <person name="Lauer A."/>
            <person name="Humrighouse B."/>
            <person name="Loparev V."/>
            <person name="Shewmaker P.L."/>
            <person name="Whitney A.M."/>
            <person name="McLaughlin R.W."/>
        </authorList>
    </citation>
    <scope>NUCLEOTIDE SEQUENCE [LARGE SCALE GENOMIC DNA]</scope>
    <source>
        <strain evidence="6 7">LMG 23085</strain>
    </source>
</reference>
<dbReference type="Gene3D" id="3.30.1490.20">
    <property type="entry name" value="ATP-grasp fold, A domain"/>
    <property type="match status" value="1"/>
</dbReference>
<evidence type="ECO:0000256" key="2">
    <source>
        <dbReference type="ARBA" id="ARBA00022741"/>
    </source>
</evidence>
<sequence>MMKVLVLGVAAVQYDAIKFIKETYQDVEVHAIAMKNDGIGSMEADVFTEINIINIDEVIHYVKENNINLIYSVGSDIAMPVVSKVSELTGLPHFISSEVAQRCNKKDLMRSFLGEGFKGNIKFQALSNVEDFEFQIFGEYPIFLKPADSQGQRGVIKINSHQQLLQEFENTKSYSRSNLVIIEKYVDGPEISVNGYLVNGVLKVCEVSDRVTWQKFEGLIHKHILPAHFSDEIFEKTAKLLQLSASKMGIINGPVYAQMKVEQEEPYIIEITPRLDGCHMWNLIYQTKKFNLLKLTFDHLLFNDLSELENYHLSYEKQMTLEFLCQEPNTKAKYLEDFADKNKSFRYYEEGDIIRPINNRFEKIAYRIF</sequence>
<dbReference type="Gene3D" id="3.30.470.20">
    <property type="entry name" value="ATP-grasp fold, B domain"/>
    <property type="match status" value="1"/>
</dbReference>
<dbReference type="PANTHER" id="PTHR43585:SF2">
    <property type="entry name" value="ATP-GRASP ENZYME FSQD"/>
    <property type="match status" value="1"/>
</dbReference>
<dbReference type="RefSeq" id="WP_083429162.1">
    <property type="nucleotide sequence ID" value="NZ_JXLC01000014.1"/>
</dbReference>
<evidence type="ECO:0000313" key="7">
    <source>
        <dbReference type="Proteomes" id="UP000065511"/>
    </source>
</evidence>
<dbReference type="PROSITE" id="PS50975">
    <property type="entry name" value="ATP_GRASP"/>
    <property type="match status" value="1"/>
</dbReference>
<dbReference type="InterPro" id="IPR052032">
    <property type="entry name" value="ATP-dep_AA_Ligase"/>
</dbReference>
<dbReference type="InterPro" id="IPR011761">
    <property type="entry name" value="ATP-grasp"/>
</dbReference>
<protein>
    <recommendedName>
        <fullName evidence="5">ATP-grasp domain-containing protein</fullName>
    </recommendedName>
</protein>
<evidence type="ECO:0000256" key="3">
    <source>
        <dbReference type="ARBA" id="ARBA00022840"/>
    </source>
</evidence>
<dbReference type="EMBL" id="CP013614">
    <property type="protein sequence ID" value="ALS01638.1"/>
    <property type="molecule type" value="Genomic_DNA"/>
</dbReference>